<evidence type="ECO:0000313" key="3">
    <source>
        <dbReference type="EMBL" id="RWS25385.1"/>
    </source>
</evidence>
<dbReference type="VEuPathDB" id="VectorBase:LDEU006655"/>
<feature type="domain" description="SPT2 homolog N-terminal" evidence="2">
    <location>
        <begin position="9"/>
        <end position="101"/>
    </location>
</feature>
<feature type="region of interest" description="Disordered" evidence="1">
    <location>
        <begin position="20"/>
        <end position="51"/>
    </location>
</feature>
<gene>
    <name evidence="3" type="ORF">B4U80_01318</name>
</gene>
<dbReference type="InterPro" id="IPR054552">
    <property type="entry name" value="SPT2_N"/>
</dbReference>
<organism evidence="3 4">
    <name type="scientific">Leptotrombidium deliense</name>
    <dbReference type="NCBI Taxonomy" id="299467"/>
    <lineage>
        <taxon>Eukaryota</taxon>
        <taxon>Metazoa</taxon>
        <taxon>Ecdysozoa</taxon>
        <taxon>Arthropoda</taxon>
        <taxon>Chelicerata</taxon>
        <taxon>Arachnida</taxon>
        <taxon>Acari</taxon>
        <taxon>Acariformes</taxon>
        <taxon>Trombidiformes</taxon>
        <taxon>Prostigmata</taxon>
        <taxon>Anystina</taxon>
        <taxon>Parasitengona</taxon>
        <taxon>Trombiculoidea</taxon>
        <taxon>Trombiculidae</taxon>
        <taxon>Leptotrombidium</taxon>
    </lineage>
</organism>
<dbReference type="OrthoDB" id="6517016at2759"/>
<name>A0A443SD63_9ACAR</name>
<feature type="compositionally biased region" description="Polar residues" evidence="1">
    <location>
        <begin position="24"/>
        <end position="34"/>
    </location>
</feature>
<comment type="caution">
    <text evidence="3">The sequence shown here is derived from an EMBL/GenBank/DDBJ whole genome shotgun (WGS) entry which is preliminary data.</text>
</comment>
<dbReference type="Proteomes" id="UP000288716">
    <property type="component" value="Unassembled WGS sequence"/>
</dbReference>
<keyword evidence="4" id="KW-1185">Reference proteome</keyword>
<dbReference type="EMBL" id="NCKV01003763">
    <property type="protein sequence ID" value="RWS25385.1"/>
    <property type="molecule type" value="Genomic_DNA"/>
</dbReference>
<evidence type="ECO:0000313" key="4">
    <source>
        <dbReference type="Proteomes" id="UP000288716"/>
    </source>
</evidence>
<reference evidence="3 4" key="1">
    <citation type="journal article" date="2018" name="Gigascience">
        <title>Genomes of trombidid mites reveal novel predicted allergens and laterally-transferred genes associated with secondary metabolism.</title>
        <authorList>
            <person name="Dong X."/>
            <person name="Chaisiri K."/>
            <person name="Xia D."/>
            <person name="Armstrong S.D."/>
            <person name="Fang Y."/>
            <person name="Donnelly M.J."/>
            <person name="Kadowaki T."/>
            <person name="McGarry J.W."/>
            <person name="Darby A.C."/>
            <person name="Makepeace B.L."/>
        </authorList>
    </citation>
    <scope>NUCLEOTIDE SEQUENCE [LARGE SCALE GENOMIC DNA]</scope>
    <source>
        <strain evidence="3">UoL-UT</strain>
    </source>
</reference>
<protein>
    <submittedName>
        <fullName evidence="3">Protein SPT2-like protein</fullName>
    </submittedName>
</protein>
<dbReference type="Pfam" id="PF22878">
    <property type="entry name" value="SPT2_N"/>
    <property type="match status" value="1"/>
</dbReference>
<sequence>MVTRSSKSDYQSLLSLADKARRNGFSQQPMNSLAANRKPAATASKEKKPDPRAVQAFIIKKQREEMEKLEAMKRQKQHLLELRGQNRKSAKAAKMMASRTKDNDFSRIVLNDDEIREKCMIEEKLRKQRTEN</sequence>
<proteinExistence type="predicted"/>
<accession>A0A443SD63</accession>
<evidence type="ECO:0000259" key="2">
    <source>
        <dbReference type="Pfam" id="PF22878"/>
    </source>
</evidence>
<dbReference type="AlphaFoldDB" id="A0A443SD63"/>
<evidence type="ECO:0000256" key="1">
    <source>
        <dbReference type="SAM" id="MobiDB-lite"/>
    </source>
</evidence>